<dbReference type="GeneID" id="100373999"/>
<evidence type="ECO:0000313" key="17">
    <source>
        <dbReference type="RefSeq" id="XP_002731327.1"/>
    </source>
</evidence>
<name>A0ABM0GJN2_SACKO</name>
<dbReference type="PROSITE" id="PS00024">
    <property type="entry name" value="HEMOPEXIN"/>
    <property type="match status" value="1"/>
</dbReference>
<evidence type="ECO:0000256" key="4">
    <source>
        <dbReference type="ARBA" id="ARBA00022723"/>
    </source>
</evidence>
<evidence type="ECO:0000256" key="12">
    <source>
        <dbReference type="ARBA" id="ARBA00023157"/>
    </source>
</evidence>
<keyword evidence="7" id="KW-0378">Hydrolase</keyword>
<evidence type="ECO:0000256" key="1">
    <source>
        <dbReference type="ARBA" id="ARBA00001947"/>
    </source>
</evidence>
<organism evidence="16 17">
    <name type="scientific">Saccoglossus kowalevskii</name>
    <name type="common">Acorn worm</name>
    <dbReference type="NCBI Taxonomy" id="10224"/>
    <lineage>
        <taxon>Eukaryota</taxon>
        <taxon>Metazoa</taxon>
        <taxon>Hemichordata</taxon>
        <taxon>Enteropneusta</taxon>
        <taxon>Harrimaniidae</taxon>
        <taxon>Saccoglossus</taxon>
    </lineage>
</organism>
<feature type="repeat" description="Hemopexin" evidence="13">
    <location>
        <begin position="487"/>
        <end position="534"/>
    </location>
</feature>
<evidence type="ECO:0000256" key="11">
    <source>
        <dbReference type="ARBA" id="ARBA00023145"/>
    </source>
</evidence>
<dbReference type="SUPFAM" id="SSF55486">
    <property type="entry name" value="Metalloproteases ('zincins'), catalytic domain"/>
    <property type="match status" value="1"/>
</dbReference>
<dbReference type="PROSITE" id="PS51642">
    <property type="entry name" value="HEMOPEXIN_2"/>
    <property type="match status" value="4"/>
</dbReference>
<protein>
    <submittedName>
        <fullName evidence="17">Matrix metalloproteinase-19-like</fullName>
    </submittedName>
</protein>
<evidence type="ECO:0000256" key="2">
    <source>
        <dbReference type="ARBA" id="ARBA00010370"/>
    </source>
</evidence>
<dbReference type="InterPro" id="IPR000585">
    <property type="entry name" value="Hemopexin-like_dom"/>
</dbReference>
<evidence type="ECO:0000256" key="3">
    <source>
        <dbReference type="ARBA" id="ARBA00022670"/>
    </source>
</evidence>
<keyword evidence="8" id="KW-0862">Zinc</keyword>
<feature type="repeat" description="Hemopexin" evidence="13">
    <location>
        <begin position="438"/>
        <end position="486"/>
    </location>
</feature>
<dbReference type="InterPro" id="IPR002477">
    <property type="entry name" value="Peptidoglycan-bd-like"/>
</dbReference>
<dbReference type="Pfam" id="PF00413">
    <property type="entry name" value="Peptidase_M10"/>
    <property type="match status" value="1"/>
</dbReference>
<dbReference type="SUPFAM" id="SSF50923">
    <property type="entry name" value="Hemopexin-like domain"/>
    <property type="match status" value="1"/>
</dbReference>
<evidence type="ECO:0000256" key="5">
    <source>
        <dbReference type="ARBA" id="ARBA00022729"/>
    </source>
</evidence>
<dbReference type="Pfam" id="PF00045">
    <property type="entry name" value="Hemopexin"/>
    <property type="match status" value="4"/>
</dbReference>
<dbReference type="Proteomes" id="UP000694865">
    <property type="component" value="Unplaced"/>
</dbReference>
<keyword evidence="12" id="KW-1015">Disulfide bond</keyword>
<keyword evidence="3" id="KW-0645">Protease</keyword>
<evidence type="ECO:0000256" key="9">
    <source>
        <dbReference type="ARBA" id="ARBA00022837"/>
    </source>
</evidence>
<accession>A0ABM0GJN2</accession>
<feature type="chain" id="PRO_5045278177" evidence="14">
    <location>
        <begin position="21"/>
        <end position="535"/>
    </location>
</feature>
<keyword evidence="4" id="KW-0479">Metal-binding</keyword>
<sequence length="535" mass="60603">MGHRMLLILLIGWVCHVTIAIDDIEYLKKYGYLSPNRVKFGDMEVTQAIKNFQRMTNLKVTGLMDERTKAGMQMPRCGVEDMIGSDTDENAVETNFVPTITKRYDLAGSKWKKTDLTFRFLGYTYDMDKQQQRAAIYEAFKRWSDVTPLTFKEVTSDEADIYIEFATRIHSDGPLAAFDGPGGTLAHAYFPEHGDMHFDDDEYFTRFSKDGINLDGTALHELGHSLGLSHSNNKQAVMYPIYRKYEYYPNLQLSQDDIMGIQALYGQYSSNYWWLTCSFTQAGACLVILWAMQKTTMHRKKTVMVTMVVVVVTAVTDGHGGGRGGGGGGGIMPDLPPSDPGAPDLCTSNFDAVLTDTNEDTFAIKGKYIWKLDGGGIADGYPKKLYAEFYGIPSNINAGFTSHWTGRTYFFKGDRIWRFEGHGLETGYPMSIRGSGLPRNPDAALVWDGDGKIYVFKGSHYYVWSEYSERVIRGGVRPIRKHWAGIPNKIDAAFTWTDGSTYFFKGDKYWRFNNTQMRVDQGYPKSKSEYWLNCM</sequence>
<dbReference type="InterPro" id="IPR001818">
    <property type="entry name" value="Pept_M10_metallopeptidase"/>
</dbReference>
<evidence type="ECO:0000256" key="10">
    <source>
        <dbReference type="ARBA" id="ARBA00023049"/>
    </source>
</evidence>
<dbReference type="CDD" id="cd00094">
    <property type="entry name" value="HX"/>
    <property type="match status" value="1"/>
</dbReference>
<evidence type="ECO:0000256" key="6">
    <source>
        <dbReference type="ARBA" id="ARBA00022737"/>
    </source>
</evidence>
<feature type="repeat" description="Hemopexin" evidence="13">
    <location>
        <begin position="393"/>
        <end position="432"/>
    </location>
</feature>
<keyword evidence="9" id="KW-0106">Calcium</keyword>
<dbReference type="InterPro" id="IPR021190">
    <property type="entry name" value="Pept_M10A"/>
</dbReference>
<feature type="repeat" description="Hemopexin" evidence="13">
    <location>
        <begin position="347"/>
        <end position="392"/>
    </location>
</feature>
<keyword evidence="6" id="KW-0677">Repeat</keyword>
<dbReference type="SMART" id="SM00120">
    <property type="entry name" value="HX"/>
    <property type="match status" value="4"/>
</dbReference>
<dbReference type="PANTHER" id="PTHR10201">
    <property type="entry name" value="MATRIX METALLOPROTEINASE"/>
    <property type="match status" value="1"/>
</dbReference>
<dbReference type="PRINTS" id="PR00138">
    <property type="entry name" value="MATRIXIN"/>
</dbReference>
<dbReference type="Pfam" id="PF01471">
    <property type="entry name" value="PG_binding_1"/>
    <property type="match status" value="1"/>
</dbReference>
<dbReference type="RefSeq" id="XP_002731327.1">
    <property type="nucleotide sequence ID" value="XM_002731281.2"/>
</dbReference>
<dbReference type="InterPro" id="IPR033739">
    <property type="entry name" value="M10A_MMP"/>
</dbReference>
<comment type="cofactor">
    <cofactor evidence="1">
        <name>Zn(2+)</name>
        <dbReference type="ChEBI" id="CHEBI:29105"/>
    </cofactor>
</comment>
<dbReference type="InterPro" id="IPR024079">
    <property type="entry name" value="MetalloPept_cat_dom_sf"/>
</dbReference>
<dbReference type="Gene3D" id="3.40.390.10">
    <property type="entry name" value="Collagenase (Catalytic Domain)"/>
    <property type="match status" value="1"/>
</dbReference>
<proteinExistence type="inferred from homology"/>
<dbReference type="InterPro" id="IPR018487">
    <property type="entry name" value="Hemopexin-like_repeat"/>
</dbReference>
<reference evidence="17" key="1">
    <citation type="submission" date="2025-08" db="UniProtKB">
        <authorList>
            <consortium name="RefSeq"/>
        </authorList>
    </citation>
    <scope>IDENTIFICATION</scope>
    <source>
        <tissue evidence="17">Testes</tissue>
    </source>
</reference>
<dbReference type="CDD" id="cd04278">
    <property type="entry name" value="ZnMc_MMP"/>
    <property type="match status" value="1"/>
</dbReference>
<dbReference type="InterPro" id="IPR018486">
    <property type="entry name" value="Hemopexin_CS"/>
</dbReference>
<evidence type="ECO:0000256" key="7">
    <source>
        <dbReference type="ARBA" id="ARBA00022801"/>
    </source>
</evidence>
<dbReference type="Gene3D" id="2.110.10.10">
    <property type="entry name" value="Hemopexin-like domain"/>
    <property type="match status" value="1"/>
</dbReference>
<dbReference type="PANTHER" id="PTHR10201:SF294">
    <property type="entry name" value="MATRIX METALLOPROTEINASE 16"/>
    <property type="match status" value="1"/>
</dbReference>
<evidence type="ECO:0000256" key="13">
    <source>
        <dbReference type="PROSITE-ProRule" id="PRU01011"/>
    </source>
</evidence>
<dbReference type="InterPro" id="IPR036365">
    <property type="entry name" value="PGBD-like_sf"/>
</dbReference>
<dbReference type="InterPro" id="IPR036375">
    <property type="entry name" value="Hemopexin-like_dom_sf"/>
</dbReference>
<dbReference type="SUPFAM" id="SSF47090">
    <property type="entry name" value="PGBD-like"/>
    <property type="match status" value="1"/>
</dbReference>
<feature type="domain" description="Peptidase metallopeptidase" evidence="15">
    <location>
        <begin position="107"/>
        <end position="267"/>
    </location>
</feature>
<keyword evidence="11" id="KW-0865">Zymogen</keyword>
<gene>
    <name evidence="17" type="primary">LOC100373999</name>
</gene>
<keyword evidence="5 14" id="KW-0732">Signal</keyword>
<comment type="similarity">
    <text evidence="2">Belongs to the peptidase M10A family.</text>
</comment>
<evidence type="ECO:0000259" key="15">
    <source>
        <dbReference type="SMART" id="SM00235"/>
    </source>
</evidence>
<keyword evidence="10" id="KW-0482">Metalloprotease</keyword>
<evidence type="ECO:0000313" key="16">
    <source>
        <dbReference type="Proteomes" id="UP000694865"/>
    </source>
</evidence>
<dbReference type="SMART" id="SM00235">
    <property type="entry name" value="ZnMc"/>
    <property type="match status" value="1"/>
</dbReference>
<dbReference type="InterPro" id="IPR006026">
    <property type="entry name" value="Peptidase_Metallo"/>
</dbReference>
<dbReference type="PIRSF" id="PIRSF001191">
    <property type="entry name" value="Peptidase_M10A_matrix"/>
    <property type="match status" value="1"/>
</dbReference>
<keyword evidence="16" id="KW-1185">Reference proteome</keyword>
<evidence type="ECO:0000256" key="8">
    <source>
        <dbReference type="ARBA" id="ARBA00022833"/>
    </source>
</evidence>
<feature type="signal peptide" evidence="14">
    <location>
        <begin position="1"/>
        <end position="20"/>
    </location>
</feature>
<evidence type="ECO:0000256" key="14">
    <source>
        <dbReference type="SAM" id="SignalP"/>
    </source>
</evidence>